<reference evidence="3 4" key="1">
    <citation type="submission" date="2023-09" db="EMBL/GenBank/DDBJ databases">
        <authorList>
            <person name="Rey-Velasco X."/>
        </authorList>
    </citation>
    <scope>NUCLEOTIDE SEQUENCE [LARGE SCALE GENOMIC DNA]</scope>
    <source>
        <strain evidence="3 4">F394</strain>
    </source>
</reference>
<dbReference type="Proteomes" id="UP001267426">
    <property type="component" value="Unassembled WGS sequence"/>
</dbReference>
<gene>
    <name evidence="3" type="ORF">RM540_03480</name>
</gene>
<dbReference type="PANTHER" id="PTHR10900:SF77">
    <property type="entry name" value="FI19380P1"/>
    <property type="match status" value="1"/>
</dbReference>
<feature type="signal peptide" evidence="1">
    <location>
        <begin position="1"/>
        <end position="19"/>
    </location>
</feature>
<dbReference type="Pfam" id="PF02469">
    <property type="entry name" value="Fasciclin"/>
    <property type="match status" value="1"/>
</dbReference>
<comment type="caution">
    <text evidence="3">The sequence shown here is derived from an EMBL/GenBank/DDBJ whole genome shotgun (WGS) entry which is preliminary data.</text>
</comment>
<evidence type="ECO:0000313" key="4">
    <source>
        <dbReference type="Proteomes" id="UP001267426"/>
    </source>
</evidence>
<protein>
    <submittedName>
        <fullName evidence="3">Fasciclin domain-containing protein</fullName>
    </submittedName>
</protein>
<dbReference type="SUPFAM" id="SSF82153">
    <property type="entry name" value="FAS1 domain"/>
    <property type="match status" value="1"/>
</dbReference>
<dbReference type="RefSeq" id="WP_311662134.1">
    <property type="nucleotide sequence ID" value="NZ_JAVRHT010000005.1"/>
</dbReference>
<dbReference type="SMART" id="SM00554">
    <property type="entry name" value="FAS1"/>
    <property type="match status" value="1"/>
</dbReference>
<sequence length="170" mass="17393">MYIPRPALLGLSVLALSLAACDSDEVGDGDTITDIVVDDSELSTLEQAVVRAGLADDLGGEGPFTVFAPLDRAFAAVGTPDEVVALDNLADILRLHVVAGLDLDADDLDAGDVLTTLNGETLTVVAVGSGLGLDTEDADTNANALIVDTDIDADNGVIHKIDAVLLPTDN</sequence>
<accession>A0ABU3BNE8</accession>
<feature type="chain" id="PRO_5045607434" evidence="1">
    <location>
        <begin position="20"/>
        <end position="170"/>
    </location>
</feature>
<dbReference type="PANTHER" id="PTHR10900">
    <property type="entry name" value="PERIOSTIN-RELATED"/>
    <property type="match status" value="1"/>
</dbReference>
<organism evidence="3 4">
    <name type="scientific">Rubrivirga litoralis</name>
    <dbReference type="NCBI Taxonomy" id="3075598"/>
    <lineage>
        <taxon>Bacteria</taxon>
        <taxon>Pseudomonadati</taxon>
        <taxon>Rhodothermota</taxon>
        <taxon>Rhodothermia</taxon>
        <taxon>Rhodothermales</taxon>
        <taxon>Rubricoccaceae</taxon>
        <taxon>Rubrivirga</taxon>
    </lineage>
</organism>
<dbReference type="InterPro" id="IPR000782">
    <property type="entry name" value="FAS1_domain"/>
</dbReference>
<dbReference type="EMBL" id="JAVRHT010000005">
    <property type="protein sequence ID" value="MDT0630798.1"/>
    <property type="molecule type" value="Genomic_DNA"/>
</dbReference>
<keyword evidence="4" id="KW-1185">Reference proteome</keyword>
<feature type="domain" description="FAS1" evidence="2">
    <location>
        <begin position="29"/>
        <end position="165"/>
    </location>
</feature>
<dbReference type="Gene3D" id="2.30.180.10">
    <property type="entry name" value="FAS1 domain"/>
    <property type="match status" value="1"/>
</dbReference>
<name>A0ABU3BNE8_9BACT</name>
<dbReference type="InterPro" id="IPR036378">
    <property type="entry name" value="FAS1_dom_sf"/>
</dbReference>
<keyword evidence="1" id="KW-0732">Signal</keyword>
<dbReference type="PROSITE" id="PS51257">
    <property type="entry name" value="PROKAR_LIPOPROTEIN"/>
    <property type="match status" value="1"/>
</dbReference>
<evidence type="ECO:0000256" key="1">
    <source>
        <dbReference type="SAM" id="SignalP"/>
    </source>
</evidence>
<dbReference type="InterPro" id="IPR050904">
    <property type="entry name" value="Adhesion/Biosynth-related"/>
</dbReference>
<proteinExistence type="predicted"/>
<evidence type="ECO:0000259" key="2">
    <source>
        <dbReference type="PROSITE" id="PS50213"/>
    </source>
</evidence>
<evidence type="ECO:0000313" key="3">
    <source>
        <dbReference type="EMBL" id="MDT0630798.1"/>
    </source>
</evidence>
<dbReference type="PROSITE" id="PS50213">
    <property type="entry name" value="FAS1"/>
    <property type="match status" value="1"/>
</dbReference>